<keyword evidence="1" id="KW-1133">Transmembrane helix</keyword>
<evidence type="ECO:0008006" key="4">
    <source>
        <dbReference type="Google" id="ProtNLM"/>
    </source>
</evidence>
<dbReference type="EMBL" id="FOLM01000014">
    <property type="protein sequence ID" value="SFD38412.1"/>
    <property type="molecule type" value="Genomic_DNA"/>
</dbReference>
<accession>A0A1I1RWI0</accession>
<feature type="transmembrane region" description="Helical" evidence="1">
    <location>
        <begin position="115"/>
        <end position="137"/>
    </location>
</feature>
<gene>
    <name evidence="2" type="ORF">SAMN05421773_11446</name>
</gene>
<feature type="transmembrane region" description="Helical" evidence="1">
    <location>
        <begin position="83"/>
        <end position="103"/>
    </location>
</feature>
<dbReference type="OrthoDB" id="25997at2"/>
<reference evidence="2 3" key="1">
    <citation type="submission" date="2016-10" db="EMBL/GenBank/DDBJ databases">
        <authorList>
            <person name="de Groot N.N."/>
        </authorList>
    </citation>
    <scope>NUCLEOTIDE SEQUENCE [LARGE SCALE GENOMIC DNA]</scope>
    <source>
        <strain evidence="2 3">CGMCC 4.5739</strain>
    </source>
</reference>
<name>A0A1I1RWI0_9ACTN</name>
<feature type="transmembrane region" description="Helical" evidence="1">
    <location>
        <begin position="55"/>
        <end position="74"/>
    </location>
</feature>
<feature type="transmembrane region" description="Helical" evidence="1">
    <location>
        <begin position="24"/>
        <end position="43"/>
    </location>
</feature>
<dbReference type="STRING" id="910347.SAMN05421773_11446"/>
<keyword evidence="1" id="KW-0812">Transmembrane</keyword>
<keyword evidence="3" id="KW-1185">Reference proteome</keyword>
<dbReference type="RefSeq" id="WP_093840671.1">
    <property type="nucleotide sequence ID" value="NZ_FOLM01000014.1"/>
</dbReference>
<evidence type="ECO:0000313" key="2">
    <source>
        <dbReference type="EMBL" id="SFD38412.1"/>
    </source>
</evidence>
<dbReference type="Proteomes" id="UP000199207">
    <property type="component" value="Unassembled WGS sequence"/>
</dbReference>
<dbReference type="AlphaFoldDB" id="A0A1I1RWI0"/>
<proteinExistence type="predicted"/>
<evidence type="ECO:0000313" key="3">
    <source>
        <dbReference type="Proteomes" id="UP000199207"/>
    </source>
</evidence>
<evidence type="ECO:0000256" key="1">
    <source>
        <dbReference type="SAM" id="Phobius"/>
    </source>
</evidence>
<keyword evidence="1" id="KW-0472">Membrane</keyword>
<protein>
    <recommendedName>
        <fullName evidence="4">Integral membrane protein</fullName>
    </recommendedName>
</protein>
<sequence>MADAPTAEEHRGTGRRRLASGPGLLLVTVYAIITVGALSRSLYQLTTRLDQAPLAYSLSAVAAVVYVLITAALVRGGENARRLALGACVAELAGVLTVGTWTVLDPSAFPDTTVWSGYGMGYLFIPVVLPVTGLLWLRGSRQGRRP</sequence>
<organism evidence="2 3">
    <name type="scientific">Streptomyces aidingensis</name>
    <dbReference type="NCBI Taxonomy" id="910347"/>
    <lineage>
        <taxon>Bacteria</taxon>
        <taxon>Bacillati</taxon>
        <taxon>Actinomycetota</taxon>
        <taxon>Actinomycetes</taxon>
        <taxon>Kitasatosporales</taxon>
        <taxon>Streptomycetaceae</taxon>
        <taxon>Streptomyces</taxon>
    </lineage>
</organism>